<proteinExistence type="predicted"/>
<dbReference type="AlphaFoldDB" id="A0A1I7Z109"/>
<name>A0A1I7Z109_9BILA</name>
<dbReference type="Proteomes" id="UP000095287">
    <property type="component" value="Unplaced"/>
</dbReference>
<evidence type="ECO:0000313" key="1">
    <source>
        <dbReference type="Proteomes" id="UP000095287"/>
    </source>
</evidence>
<evidence type="ECO:0000313" key="2">
    <source>
        <dbReference type="WBParaSite" id="L893_g21518.t1"/>
    </source>
</evidence>
<protein>
    <submittedName>
        <fullName evidence="2">Isochorismatase domain-containing protein</fullName>
    </submittedName>
</protein>
<dbReference type="WBParaSite" id="L893_g21518.t1">
    <property type="protein sequence ID" value="L893_g21518.t1"/>
    <property type="gene ID" value="L893_g21518"/>
</dbReference>
<keyword evidence="1" id="KW-1185">Reference proteome</keyword>
<organism evidence="1 2">
    <name type="scientific">Steinernema glaseri</name>
    <dbReference type="NCBI Taxonomy" id="37863"/>
    <lineage>
        <taxon>Eukaryota</taxon>
        <taxon>Metazoa</taxon>
        <taxon>Ecdysozoa</taxon>
        <taxon>Nematoda</taxon>
        <taxon>Chromadorea</taxon>
        <taxon>Rhabditida</taxon>
        <taxon>Tylenchina</taxon>
        <taxon>Panagrolaimomorpha</taxon>
        <taxon>Strongyloidoidea</taxon>
        <taxon>Steinernematidae</taxon>
        <taxon>Steinernema</taxon>
    </lineage>
</organism>
<reference evidence="2" key="1">
    <citation type="submission" date="2016-11" db="UniProtKB">
        <authorList>
            <consortium name="WormBaseParasite"/>
        </authorList>
    </citation>
    <scope>IDENTIFICATION</scope>
</reference>
<accession>A0A1I7Z109</accession>
<sequence>MFFVHSSVKQCPAGRSAPGGPATVWVVMTDCFDRDLRCAQLARRDSMTEPPGGPPRGPKRPAVEVRGRGAAISCCEFCRTVPGATSSCAARFGVMRFGSTSAARRHPRRLSTLALEHGVTALSTYCYDEANLFSSLHTVSRKGICPIEVIFVSSMVSFYFPLVESVHSE</sequence>